<evidence type="ECO:0000313" key="8">
    <source>
        <dbReference type="Proteomes" id="UP000031938"/>
    </source>
</evidence>
<comment type="catalytic activity">
    <reaction evidence="5">
        <text>phosphoethanolamine + S-adenosyl-L-methionine = N-methylethanolamine phosphate + S-adenosyl-L-homocysteine + H(+)</text>
        <dbReference type="Rhea" id="RHEA:20365"/>
        <dbReference type="ChEBI" id="CHEBI:15378"/>
        <dbReference type="ChEBI" id="CHEBI:57781"/>
        <dbReference type="ChEBI" id="CHEBI:57856"/>
        <dbReference type="ChEBI" id="CHEBI:58190"/>
        <dbReference type="ChEBI" id="CHEBI:59789"/>
        <dbReference type="EC" id="2.1.1.103"/>
    </reaction>
    <physiologicalReaction direction="left-to-right" evidence="5">
        <dbReference type="Rhea" id="RHEA:20366"/>
    </physiologicalReaction>
</comment>
<evidence type="ECO:0000256" key="1">
    <source>
        <dbReference type="ARBA" id="ARBA00005189"/>
    </source>
</evidence>
<dbReference type="OrthoDB" id="43862at2"/>
<proteinExistence type="predicted"/>
<gene>
    <name evidence="7" type="ORF">KP78_29240</name>
</gene>
<organism evidence="7 8">
    <name type="scientific">Jeotgalibacillus soli</name>
    <dbReference type="NCBI Taxonomy" id="889306"/>
    <lineage>
        <taxon>Bacteria</taxon>
        <taxon>Bacillati</taxon>
        <taxon>Bacillota</taxon>
        <taxon>Bacilli</taxon>
        <taxon>Bacillales</taxon>
        <taxon>Caryophanaceae</taxon>
        <taxon>Jeotgalibacillus</taxon>
    </lineage>
</organism>
<comment type="pathway">
    <text evidence="4">Phospholipid metabolism.</text>
</comment>
<dbReference type="SUPFAM" id="SSF53335">
    <property type="entry name" value="S-adenosyl-L-methionine-dependent methyltransferases"/>
    <property type="match status" value="1"/>
</dbReference>
<dbReference type="PANTHER" id="PTHR44307:SF2">
    <property type="entry name" value="PHOSPHOETHANOLAMINE METHYLTRANSFERASE ISOFORM X1"/>
    <property type="match status" value="1"/>
</dbReference>
<evidence type="ECO:0000313" key="7">
    <source>
        <dbReference type="EMBL" id="KIL45380.1"/>
    </source>
</evidence>
<dbReference type="Pfam" id="PF13649">
    <property type="entry name" value="Methyltransf_25"/>
    <property type="match status" value="1"/>
</dbReference>
<dbReference type="GO" id="GO:0032259">
    <property type="term" value="P:methylation"/>
    <property type="evidence" value="ECO:0007669"/>
    <property type="project" value="UniProtKB-KW"/>
</dbReference>
<comment type="caution">
    <text evidence="7">The sequence shown here is derived from an EMBL/GenBank/DDBJ whole genome shotgun (WGS) entry which is preliminary data.</text>
</comment>
<keyword evidence="2" id="KW-0489">Methyltransferase</keyword>
<protein>
    <recommendedName>
        <fullName evidence="6">Methyltransferase domain-containing protein</fullName>
    </recommendedName>
</protein>
<evidence type="ECO:0000259" key="6">
    <source>
        <dbReference type="Pfam" id="PF13649"/>
    </source>
</evidence>
<dbReference type="InterPro" id="IPR029063">
    <property type="entry name" value="SAM-dependent_MTases_sf"/>
</dbReference>
<reference evidence="7 8" key="1">
    <citation type="submission" date="2015-01" db="EMBL/GenBank/DDBJ databases">
        <title>Genome sequencing of Jeotgalibacillus soli.</title>
        <authorList>
            <person name="Goh K.M."/>
            <person name="Chan K.-G."/>
            <person name="Yaakop A.S."/>
            <person name="Ee R."/>
            <person name="Gan H.M."/>
            <person name="Chan C.S."/>
        </authorList>
    </citation>
    <scope>NUCLEOTIDE SEQUENCE [LARGE SCALE GENOMIC DNA]</scope>
    <source>
        <strain evidence="7 8">P9</strain>
    </source>
</reference>
<comment type="pathway">
    <text evidence="1">Lipid metabolism.</text>
</comment>
<dbReference type="RefSeq" id="WP_041089705.1">
    <property type="nucleotide sequence ID" value="NZ_JXRP01000018.1"/>
</dbReference>
<dbReference type="InterPro" id="IPR041698">
    <property type="entry name" value="Methyltransf_25"/>
</dbReference>
<dbReference type="EMBL" id="JXRP01000018">
    <property type="protein sequence ID" value="KIL45380.1"/>
    <property type="molecule type" value="Genomic_DNA"/>
</dbReference>
<dbReference type="GO" id="GO:0000234">
    <property type="term" value="F:phosphoethanolamine N-methyltransferase activity"/>
    <property type="evidence" value="ECO:0007669"/>
    <property type="project" value="UniProtKB-EC"/>
</dbReference>
<dbReference type="AlphaFoldDB" id="A0A0C2R547"/>
<keyword evidence="3" id="KW-0808">Transferase</keyword>
<sequence>MRNNYLDLLAYFGIGGAHPGGLPLTKSILRNEAIGPSNSVLDIGCGTGQTAEYIVTQFNCPVTALDNHPIMVEKANERFKNKNYNVTIVNGNVENLPLPNNSFNFILSESVVTFTSISKSLQELYRVLMKNGTMILIEMTAEQTLTEEMKIKICDFYGIKEILSENEWKARIHEAGFDKIQIVNISTELVQSEINDLNPSPNIDIKYYDIWDQHNELTDEIDSQLGYRAFRCSRS</sequence>
<evidence type="ECO:0000256" key="4">
    <source>
        <dbReference type="ARBA" id="ARBA00025707"/>
    </source>
</evidence>
<dbReference type="Proteomes" id="UP000031938">
    <property type="component" value="Unassembled WGS sequence"/>
</dbReference>
<dbReference type="Gene3D" id="3.40.50.150">
    <property type="entry name" value="Vaccinia Virus protein VP39"/>
    <property type="match status" value="1"/>
</dbReference>
<dbReference type="PATRIC" id="fig|889306.3.peg.2937"/>
<feature type="domain" description="Methyltransferase" evidence="6">
    <location>
        <begin position="40"/>
        <end position="132"/>
    </location>
</feature>
<name>A0A0C2R547_9BACL</name>
<dbReference type="STRING" id="889306.KP78_29240"/>
<accession>A0A0C2R547</accession>
<evidence type="ECO:0000256" key="3">
    <source>
        <dbReference type="ARBA" id="ARBA00022679"/>
    </source>
</evidence>
<evidence type="ECO:0000256" key="5">
    <source>
        <dbReference type="ARBA" id="ARBA00047622"/>
    </source>
</evidence>
<dbReference type="PANTHER" id="PTHR44307">
    <property type="entry name" value="PHOSPHOETHANOLAMINE METHYLTRANSFERASE"/>
    <property type="match status" value="1"/>
</dbReference>
<evidence type="ECO:0000256" key="2">
    <source>
        <dbReference type="ARBA" id="ARBA00022603"/>
    </source>
</evidence>
<dbReference type="CDD" id="cd02440">
    <property type="entry name" value="AdoMet_MTases"/>
    <property type="match status" value="1"/>
</dbReference>
<keyword evidence="8" id="KW-1185">Reference proteome</keyword>